<evidence type="ECO:0000256" key="2">
    <source>
        <dbReference type="SAM" id="MobiDB-lite"/>
    </source>
</evidence>
<dbReference type="InterPro" id="IPR045071">
    <property type="entry name" value="BBP-like"/>
</dbReference>
<feature type="compositionally biased region" description="Low complexity" evidence="2">
    <location>
        <begin position="20"/>
        <end position="29"/>
    </location>
</feature>
<evidence type="ECO:0000259" key="3">
    <source>
        <dbReference type="SMART" id="SM00322"/>
    </source>
</evidence>
<feature type="compositionally biased region" description="Polar residues" evidence="2">
    <location>
        <begin position="144"/>
        <end position="163"/>
    </location>
</feature>
<evidence type="ECO:0000313" key="5">
    <source>
        <dbReference type="Proteomes" id="UP000494165"/>
    </source>
</evidence>
<dbReference type="SUPFAM" id="SSF54791">
    <property type="entry name" value="Eukaryotic type KH-domain (KH-domain type I)"/>
    <property type="match status" value="1"/>
</dbReference>
<dbReference type="CDD" id="cd22384">
    <property type="entry name" value="KH-I_KHDRBS"/>
    <property type="match status" value="1"/>
</dbReference>
<keyword evidence="1" id="KW-0694">RNA-binding</keyword>
<feature type="region of interest" description="Disordered" evidence="2">
    <location>
        <begin position="144"/>
        <end position="164"/>
    </location>
</feature>
<feature type="region of interest" description="Disordered" evidence="2">
    <location>
        <begin position="1"/>
        <end position="40"/>
    </location>
</feature>
<name>A0A8S1D1V2_9INSE</name>
<feature type="domain" description="K Homology" evidence="3">
    <location>
        <begin position="222"/>
        <end position="320"/>
    </location>
</feature>
<dbReference type="InterPro" id="IPR004087">
    <property type="entry name" value="KH_dom"/>
</dbReference>
<comment type="caution">
    <text evidence="4">The sequence shown here is derived from an EMBL/GenBank/DDBJ whole genome shotgun (WGS) entry which is preliminary data.</text>
</comment>
<dbReference type="AlphaFoldDB" id="A0A8S1D1V2"/>
<dbReference type="PANTHER" id="PTHR11208:SF42">
    <property type="entry name" value="QUAKING RELATED 54B, ISOFORM E"/>
    <property type="match status" value="1"/>
</dbReference>
<accession>A0A8S1D1V2</accession>
<evidence type="ECO:0000256" key="1">
    <source>
        <dbReference type="ARBA" id="ARBA00022884"/>
    </source>
</evidence>
<dbReference type="PANTHER" id="PTHR11208">
    <property type="entry name" value="RNA-BINDING PROTEIN RELATED"/>
    <property type="match status" value="1"/>
</dbReference>
<proteinExistence type="predicted"/>
<organism evidence="4 5">
    <name type="scientific">Cloeon dipterum</name>
    <dbReference type="NCBI Taxonomy" id="197152"/>
    <lineage>
        <taxon>Eukaryota</taxon>
        <taxon>Metazoa</taxon>
        <taxon>Ecdysozoa</taxon>
        <taxon>Arthropoda</taxon>
        <taxon>Hexapoda</taxon>
        <taxon>Insecta</taxon>
        <taxon>Pterygota</taxon>
        <taxon>Palaeoptera</taxon>
        <taxon>Ephemeroptera</taxon>
        <taxon>Pisciforma</taxon>
        <taxon>Baetidae</taxon>
        <taxon>Cloeon</taxon>
    </lineage>
</organism>
<dbReference type="SMART" id="SM00322">
    <property type="entry name" value="KH"/>
    <property type="match status" value="1"/>
</dbReference>
<dbReference type="GO" id="GO:0005634">
    <property type="term" value="C:nucleus"/>
    <property type="evidence" value="ECO:0007669"/>
    <property type="project" value="TreeGrafter"/>
</dbReference>
<protein>
    <recommendedName>
        <fullName evidence="3">K Homology domain-containing protein</fullName>
    </recommendedName>
</protein>
<dbReference type="Gene3D" id="3.30.1370.10">
    <property type="entry name" value="K Homology domain, type 1"/>
    <property type="match status" value="1"/>
</dbReference>
<dbReference type="GO" id="GO:0000381">
    <property type="term" value="P:regulation of alternative mRNA splicing, via spliceosome"/>
    <property type="evidence" value="ECO:0007669"/>
    <property type="project" value="TreeGrafter"/>
</dbReference>
<keyword evidence="5" id="KW-1185">Reference proteome</keyword>
<dbReference type="InterPro" id="IPR055256">
    <property type="entry name" value="KH_1_KHDC4/BBP-like"/>
</dbReference>
<dbReference type="InterPro" id="IPR036612">
    <property type="entry name" value="KH_dom_type_1_sf"/>
</dbReference>
<dbReference type="Pfam" id="PF22675">
    <property type="entry name" value="KH-I_KHDC4-BBP"/>
    <property type="match status" value="1"/>
</dbReference>
<dbReference type="OrthoDB" id="6777263at2759"/>
<dbReference type="EMBL" id="CADEPI010000097">
    <property type="protein sequence ID" value="CAB3374344.1"/>
    <property type="molecule type" value="Genomic_DNA"/>
</dbReference>
<dbReference type="Proteomes" id="UP000494165">
    <property type="component" value="Unassembled WGS sequence"/>
</dbReference>
<reference evidence="4 5" key="1">
    <citation type="submission" date="2020-04" db="EMBL/GenBank/DDBJ databases">
        <authorList>
            <person name="Alioto T."/>
            <person name="Alioto T."/>
            <person name="Gomez Garrido J."/>
        </authorList>
    </citation>
    <scope>NUCLEOTIDE SEQUENCE [LARGE SCALE GENOMIC DNA]</scope>
</reference>
<sequence length="577" mass="61134">MQVLGGEQLGRRAVQTPTQAAAAAAAARGRAGEHRQPPPQHLAAAAAAAAAGELSQPASGAQSVLGRGSHERLRRVRRTVHLFLTLELQPRIPNSRQDVHGARRRSYCVLKTQVRRDKTHFAVGAAEKMSDECSVLLDQNTVTMEQPGSDAGSSSTTDNQPTSPEDYMRQLAAEKSALELQSPGCALTLRLISQELERVQSTGRLSREEKRTFADITKEKPIKVSVRVLVPIREHPKFNFVGKLLGPKGNSLKRLQEETMTKMAILGRGSMRDKQKEEELRGSTDPKFSHLNDDLHVEVTAFAPPAEAHARIAYALAEIRKFLVPDYNDEIRQEQMREIQLMNAGSGAVISNASSEAAAAAAAAAATLAGASAVGKVVSPRCPQPAPGMILHPALRELGRAQGLIPAATMFRGASILSRVRPAAIPIPGTRGGSSPAPKRSILTLLGRVGRNPATGVDENGLETGDDSGAAAAAAAAAAVYGLYDGYTAAPGYGLLEDYTNGAGLSEDVEDMSQDSVNGAVAAAEFAARPEGGALKVAAGLDRARYRHDPYARLVDARKEDKGGQLKAAGDSQIFIS</sequence>
<gene>
    <name evidence="4" type="ORF">CLODIP_2_CD02987</name>
</gene>
<dbReference type="GO" id="GO:0003729">
    <property type="term" value="F:mRNA binding"/>
    <property type="evidence" value="ECO:0007669"/>
    <property type="project" value="TreeGrafter"/>
</dbReference>
<feature type="region of interest" description="Disordered" evidence="2">
    <location>
        <begin position="270"/>
        <end position="289"/>
    </location>
</feature>
<dbReference type="FunFam" id="3.30.1370.10:FF:000052">
    <property type="entry name" value="Kep1, isoform A"/>
    <property type="match status" value="1"/>
</dbReference>
<evidence type="ECO:0000313" key="4">
    <source>
        <dbReference type="EMBL" id="CAB3374344.1"/>
    </source>
</evidence>